<evidence type="ECO:0000313" key="2">
    <source>
        <dbReference type="Proteomes" id="UP000176689"/>
    </source>
</evidence>
<dbReference type="Proteomes" id="UP000176689">
    <property type="component" value="Unassembled WGS sequence"/>
</dbReference>
<reference evidence="1 2" key="1">
    <citation type="journal article" date="2016" name="Nat. Commun.">
        <title>Thousands of microbial genomes shed light on interconnected biogeochemical processes in an aquifer system.</title>
        <authorList>
            <person name="Anantharaman K."/>
            <person name="Brown C.T."/>
            <person name="Hug L.A."/>
            <person name="Sharon I."/>
            <person name="Castelle C.J."/>
            <person name="Probst A.J."/>
            <person name="Thomas B.C."/>
            <person name="Singh A."/>
            <person name="Wilkins M.J."/>
            <person name="Karaoz U."/>
            <person name="Brodie E.L."/>
            <person name="Williams K.H."/>
            <person name="Hubbard S.S."/>
            <person name="Banfield J.F."/>
        </authorList>
    </citation>
    <scope>NUCLEOTIDE SEQUENCE [LARGE SCALE GENOMIC DNA]</scope>
</reference>
<dbReference type="InterPro" id="IPR006439">
    <property type="entry name" value="HAD-SF_hydro_IA"/>
</dbReference>
<organism evidence="1 2">
    <name type="scientific">Candidatus Kaiserbacteria bacterium RIFCSPHIGHO2_12_FULL_53_13</name>
    <dbReference type="NCBI Taxonomy" id="1798502"/>
    <lineage>
        <taxon>Bacteria</taxon>
        <taxon>Candidatus Kaiseribacteriota</taxon>
    </lineage>
</organism>
<dbReference type="InterPro" id="IPR036412">
    <property type="entry name" value="HAD-like_sf"/>
</dbReference>
<protein>
    <recommendedName>
        <fullName evidence="3">FCP1 homology domain-containing protein</fullName>
    </recommendedName>
</protein>
<name>A0A1F6EC37_9BACT</name>
<evidence type="ECO:0008006" key="3">
    <source>
        <dbReference type="Google" id="ProtNLM"/>
    </source>
</evidence>
<dbReference type="InterPro" id="IPR023214">
    <property type="entry name" value="HAD_sf"/>
</dbReference>
<dbReference type="Pfam" id="PF00702">
    <property type="entry name" value="Hydrolase"/>
    <property type="match status" value="1"/>
</dbReference>
<dbReference type="EMBL" id="MFLP01000006">
    <property type="protein sequence ID" value="OGG71239.1"/>
    <property type="molecule type" value="Genomic_DNA"/>
</dbReference>
<comment type="caution">
    <text evidence="1">The sequence shown here is derived from an EMBL/GenBank/DDBJ whole genome shotgun (WGS) entry which is preliminary data.</text>
</comment>
<dbReference type="AlphaFoldDB" id="A0A1F6EC37"/>
<dbReference type="PANTHER" id="PTHR43611">
    <property type="entry name" value="ALPHA-D-GLUCOSE 1-PHOSPHATE PHOSPHATASE"/>
    <property type="match status" value="1"/>
</dbReference>
<dbReference type="SUPFAM" id="SSF56784">
    <property type="entry name" value="HAD-like"/>
    <property type="match status" value="1"/>
</dbReference>
<gene>
    <name evidence="1" type="ORF">A3F27_00030</name>
</gene>
<sequence>MYTTLLSDFSRVIIKPKDKNYAGALNPIHRDLTEKLGERYGIFDYFELNEKLLDFYRSLKAELSVNIFTTDILQNHPLLMPRLEPIFENIFSANTLGLSKKEPSAYLFIAEKLRVRPESIVYIDDQIKNVEAAQEAGLSALHYTDNDDEIIKEVSLLLHPEQQAA</sequence>
<dbReference type="PANTHER" id="PTHR43611:SF3">
    <property type="entry name" value="FLAVIN MONONUCLEOTIDE HYDROLASE 1, CHLOROPLATIC"/>
    <property type="match status" value="1"/>
</dbReference>
<proteinExistence type="predicted"/>
<evidence type="ECO:0000313" key="1">
    <source>
        <dbReference type="EMBL" id="OGG71239.1"/>
    </source>
</evidence>
<dbReference type="NCBIfam" id="TIGR01509">
    <property type="entry name" value="HAD-SF-IA-v3"/>
    <property type="match status" value="1"/>
</dbReference>
<accession>A0A1F6EC37</accession>
<dbReference type="Gene3D" id="3.40.50.1000">
    <property type="entry name" value="HAD superfamily/HAD-like"/>
    <property type="match status" value="1"/>
</dbReference>